<dbReference type="Pfam" id="PF13412">
    <property type="entry name" value="HTH_24"/>
    <property type="match status" value="1"/>
</dbReference>
<feature type="domain" description="Transcription regulator AsnC/Lrp ligand binding" evidence="1">
    <location>
        <begin position="69"/>
        <end position="141"/>
    </location>
</feature>
<dbReference type="PANTHER" id="PTHR43413">
    <property type="entry name" value="TRANSCRIPTIONAL REGULATOR, ASNC FAMILY"/>
    <property type="match status" value="1"/>
</dbReference>
<dbReference type="SUPFAM" id="SSF46785">
    <property type="entry name" value="Winged helix' DNA-binding domain"/>
    <property type="match status" value="1"/>
</dbReference>
<evidence type="ECO:0000313" key="2">
    <source>
        <dbReference type="EMBL" id="KDS91566.1"/>
    </source>
</evidence>
<dbReference type="SUPFAM" id="SSF54909">
    <property type="entry name" value="Dimeric alpha+beta barrel"/>
    <property type="match status" value="1"/>
</dbReference>
<evidence type="ECO:0000313" key="3">
    <source>
        <dbReference type="Proteomes" id="UP000053331"/>
    </source>
</evidence>
<dbReference type="PANTHER" id="PTHR43413:SF7">
    <property type="entry name" value="HTH-TYPE TRANSCRIPTIONAL REGULATOR PTR2"/>
    <property type="match status" value="1"/>
</dbReference>
<protein>
    <submittedName>
        <fullName evidence="2">AsnC family transcriptional regulator</fullName>
    </submittedName>
</protein>
<dbReference type="RefSeq" id="WP_050024134.1">
    <property type="nucleotide sequence ID" value="NZ_JNFH02000015.1"/>
</dbReference>
<dbReference type="Proteomes" id="UP000053331">
    <property type="component" value="Unassembled WGS sequence"/>
</dbReference>
<dbReference type="InterPro" id="IPR036390">
    <property type="entry name" value="WH_DNA-bd_sf"/>
</dbReference>
<accession>A0A081EVX8</accession>
<dbReference type="InterPro" id="IPR050684">
    <property type="entry name" value="HTH-Siroheme_Decarb"/>
</dbReference>
<gene>
    <name evidence="2" type="ORF">FK85_00590</name>
</gene>
<name>A0A081EVX8_9EURY</name>
<dbReference type="OrthoDB" id="131500at2157"/>
<dbReference type="InterPro" id="IPR036388">
    <property type="entry name" value="WH-like_DNA-bd_sf"/>
</dbReference>
<dbReference type="SMART" id="SM00344">
    <property type="entry name" value="HTH_ASNC"/>
    <property type="match status" value="1"/>
</dbReference>
<sequence length="162" mass="17876">MDAEREVLDVLARNAREDIDDIAAQTGLDADAVADAIDALEADNVVHGYQAVVDWDRVDEGKIRAIAEINVELDRETGYEQVADQIAKFPAVDALHLVSGDYDFAVEVLGETMEDVSRFISEQVAPMPEVTQTVTHYIMDTYKDGGIRFEDGDDDDRLSVSP</sequence>
<dbReference type="InterPro" id="IPR019887">
    <property type="entry name" value="Tscrpt_reg_AsnC/Lrp_C"/>
</dbReference>
<organism evidence="2 3">
    <name type="scientific">Halorubrum saccharovorum</name>
    <dbReference type="NCBI Taxonomy" id="2248"/>
    <lineage>
        <taxon>Archaea</taxon>
        <taxon>Methanobacteriati</taxon>
        <taxon>Methanobacteriota</taxon>
        <taxon>Stenosarchaea group</taxon>
        <taxon>Halobacteria</taxon>
        <taxon>Halobacteriales</taxon>
        <taxon>Haloferacaceae</taxon>
        <taxon>Halorubrum</taxon>
    </lineage>
</organism>
<keyword evidence="3" id="KW-1185">Reference proteome</keyword>
<dbReference type="InterPro" id="IPR019888">
    <property type="entry name" value="Tscrpt_reg_AsnC-like"/>
</dbReference>
<dbReference type="InterPro" id="IPR011008">
    <property type="entry name" value="Dimeric_a/b-barrel"/>
</dbReference>
<dbReference type="AlphaFoldDB" id="A0A081EVX8"/>
<dbReference type="Gene3D" id="1.10.10.10">
    <property type="entry name" value="Winged helix-like DNA-binding domain superfamily/Winged helix DNA-binding domain"/>
    <property type="match status" value="1"/>
</dbReference>
<comment type="caution">
    <text evidence="2">The sequence shown here is derived from an EMBL/GenBank/DDBJ whole genome shotgun (WGS) entry which is preliminary data.</text>
</comment>
<dbReference type="Gene3D" id="3.30.70.920">
    <property type="match status" value="1"/>
</dbReference>
<dbReference type="EMBL" id="JNFH02000015">
    <property type="protein sequence ID" value="KDS91566.1"/>
    <property type="molecule type" value="Genomic_DNA"/>
</dbReference>
<proteinExistence type="predicted"/>
<evidence type="ECO:0000259" key="1">
    <source>
        <dbReference type="Pfam" id="PF01037"/>
    </source>
</evidence>
<reference evidence="2 3" key="1">
    <citation type="journal article" date="2015" name="Genome Announc.">
        <title>Draft genome sequence of a Halorubrum H3 strain isolated from the burlinskoye salt lake (Altai Krai, Russia).</title>
        <authorList>
            <person name="Rozanov A.S."/>
            <person name="Bryanskaya A.V."/>
            <person name="Malup T.K."/>
            <person name="Kotenko A.V."/>
            <person name="Peltek S.E."/>
        </authorList>
    </citation>
    <scope>NUCLEOTIDE SEQUENCE [LARGE SCALE GENOMIC DNA]</scope>
    <source>
        <strain evidence="2 3">H3</strain>
    </source>
</reference>
<dbReference type="Pfam" id="PF01037">
    <property type="entry name" value="AsnC_trans_reg"/>
    <property type="match status" value="1"/>
</dbReference>